<name>A0A1H0M1Y9_9PSED</name>
<evidence type="ECO:0000313" key="3">
    <source>
        <dbReference type="Proteomes" id="UP000242957"/>
    </source>
</evidence>
<evidence type="ECO:0000313" key="2">
    <source>
        <dbReference type="EMBL" id="SDO74469.1"/>
    </source>
</evidence>
<proteinExistence type="predicted"/>
<gene>
    <name evidence="2" type="ORF">SAMN05216193_11565</name>
</gene>
<evidence type="ECO:0000256" key="1">
    <source>
        <dbReference type="SAM" id="MobiDB-lite"/>
    </source>
</evidence>
<keyword evidence="3" id="KW-1185">Reference proteome</keyword>
<dbReference type="EMBL" id="FNIJ01000015">
    <property type="protein sequence ID" value="SDO74469.1"/>
    <property type="molecule type" value="Genomic_DNA"/>
</dbReference>
<sequence length="95" mass="9955">MRIDASSTLIPLDRGARTGRPVTPVHEIRQDFGRTGEQKPRGAGSYSLPMLVVDDGGYSRPLGSRAAQALASYAATAGLTADPDAPEVLGLDLYA</sequence>
<dbReference type="AlphaFoldDB" id="A0A1H0M1Y9"/>
<dbReference type="RefSeq" id="WP_084313767.1">
    <property type="nucleotide sequence ID" value="NZ_FNIJ01000015.1"/>
</dbReference>
<protein>
    <submittedName>
        <fullName evidence="2">Uncharacterized protein</fullName>
    </submittedName>
</protein>
<accession>A0A1H0M1Y9</accession>
<feature type="compositionally biased region" description="Basic and acidic residues" evidence="1">
    <location>
        <begin position="26"/>
        <end position="40"/>
    </location>
</feature>
<reference evidence="3" key="1">
    <citation type="submission" date="2016-10" db="EMBL/GenBank/DDBJ databases">
        <authorList>
            <person name="Varghese N."/>
            <person name="Submissions S."/>
        </authorList>
    </citation>
    <scope>NUCLEOTIDE SEQUENCE [LARGE SCALE GENOMIC DNA]</scope>
    <source>
        <strain evidence="3">JCM 21621</strain>
    </source>
</reference>
<dbReference type="Proteomes" id="UP000242957">
    <property type="component" value="Unassembled WGS sequence"/>
</dbReference>
<feature type="region of interest" description="Disordered" evidence="1">
    <location>
        <begin position="1"/>
        <end position="46"/>
    </location>
</feature>
<dbReference type="OrthoDB" id="7029568at2"/>
<organism evidence="2 3">
    <name type="scientific">Pseudomonas jinjuensis</name>
    <dbReference type="NCBI Taxonomy" id="198616"/>
    <lineage>
        <taxon>Bacteria</taxon>
        <taxon>Pseudomonadati</taxon>
        <taxon>Pseudomonadota</taxon>
        <taxon>Gammaproteobacteria</taxon>
        <taxon>Pseudomonadales</taxon>
        <taxon>Pseudomonadaceae</taxon>
        <taxon>Pseudomonas</taxon>
    </lineage>
</organism>
<dbReference type="STRING" id="198616.SAMN05216193_11565"/>